<dbReference type="OrthoDB" id="198977at2759"/>
<feature type="region of interest" description="Disordered" evidence="1">
    <location>
        <begin position="48"/>
        <end position="89"/>
    </location>
</feature>
<dbReference type="Proteomes" id="UP000005239">
    <property type="component" value="Unassembled WGS sequence"/>
</dbReference>
<reference evidence="2" key="2">
    <citation type="submission" date="2022-06" db="UniProtKB">
        <authorList>
            <consortium name="EnsemblMetazoa"/>
        </authorList>
    </citation>
    <scope>IDENTIFICATION</scope>
    <source>
        <strain evidence="2">PS312</strain>
    </source>
</reference>
<gene>
    <name evidence="2" type="primary">WBGene00272407</name>
</gene>
<feature type="compositionally biased region" description="Basic and acidic residues" evidence="1">
    <location>
        <begin position="48"/>
        <end position="59"/>
    </location>
</feature>
<dbReference type="PANTHER" id="PTHR10013:SF0">
    <property type="entry name" value="GENERAL VESICULAR TRANSPORT FACTOR P115"/>
    <property type="match status" value="1"/>
</dbReference>
<accession>A0A2A6CEW5</accession>
<dbReference type="GO" id="GO:0048193">
    <property type="term" value="P:Golgi vesicle transport"/>
    <property type="evidence" value="ECO:0007669"/>
    <property type="project" value="InterPro"/>
</dbReference>
<dbReference type="EnsemblMetazoa" id="PPA34038.1">
    <property type="protein sequence ID" value="PPA34038.1"/>
    <property type="gene ID" value="WBGene00272407"/>
</dbReference>
<keyword evidence="3" id="KW-1185">Reference proteome</keyword>
<dbReference type="PANTHER" id="PTHR10013">
    <property type="entry name" value="GENERAL VESICULAR TRANSPORT FACTOR P115"/>
    <property type="match status" value="1"/>
</dbReference>
<evidence type="ECO:0000313" key="2">
    <source>
        <dbReference type="EnsemblMetazoa" id="PPA34038.1"/>
    </source>
</evidence>
<evidence type="ECO:0000256" key="1">
    <source>
        <dbReference type="SAM" id="MobiDB-lite"/>
    </source>
</evidence>
<dbReference type="InterPro" id="IPR011989">
    <property type="entry name" value="ARM-like"/>
</dbReference>
<name>A0A2A6CEW5_PRIPA</name>
<dbReference type="Gene3D" id="1.25.10.10">
    <property type="entry name" value="Leucine-rich Repeat Variant"/>
    <property type="match status" value="1"/>
</dbReference>
<proteinExistence type="predicted"/>
<protein>
    <submittedName>
        <fullName evidence="2">Uncharacterized protein</fullName>
    </submittedName>
</protein>
<reference evidence="3" key="1">
    <citation type="journal article" date="2008" name="Nat. Genet.">
        <title>The Pristionchus pacificus genome provides a unique perspective on nematode lifestyle and parasitism.</title>
        <authorList>
            <person name="Dieterich C."/>
            <person name="Clifton S.W."/>
            <person name="Schuster L.N."/>
            <person name="Chinwalla A."/>
            <person name="Delehaunty K."/>
            <person name="Dinkelacker I."/>
            <person name="Fulton L."/>
            <person name="Fulton R."/>
            <person name="Godfrey J."/>
            <person name="Minx P."/>
            <person name="Mitreva M."/>
            <person name="Roeseler W."/>
            <person name="Tian H."/>
            <person name="Witte H."/>
            <person name="Yang S.P."/>
            <person name="Wilson R.K."/>
            <person name="Sommer R.J."/>
        </authorList>
    </citation>
    <scope>NUCLEOTIDE SEQUENCE [LARGE SCALE GENOMIC DNA]</scope>
    <source>
        <strain evidence="3">PS312</strain>
    </source>
</reference>
<evidence type="ECO:0000313" key="3">
    <source>
        <dbReference type="Proteomes" id="UP000005239"/>
    </source>
</evidence>
<dbReference type="AlphaFoldDB" id="A0A2A6CEW5"/>
<organism evidence="2 3">
    <name type="scientific">Pristionchus pacificus</name>
    <name type="common">Parasitic nematode worm</name>
    <dbReference type="NCBI Taxonomy" id="54126"/>
    <lineage>
        <taxon>Eukaryota</taxon>
        <taxon>Metazoa</taxon>
        <taxon>Ecdysozoa</taxon>
        <taxon>Nematoda</taxon>
        <taxon>Chromadorea</taxon>
        <taxon>Rhabditida</taxon>
        <taxon>Rhabditina</taxon>
        <taxon>Diplogasteromorpha</taxon>
        <taxon>Diplogasteroidea</taxon>
        <taxon>Neodiplogasteridae</taxon>
        <taxon>Pristionchus</taxon>
    </lineage>
</organism>
<sequence length="172" mass="19678">MSSDRLPSLMEPLHQLHSSTYEVHKRQLLMYPYKMHYQNGPISEYRKEFQSKNDRDDSSWKQSQSSVNLPVLKSPACSSDSSEGYDNEKTMIERERTIITENEWAMRAIQSNQMNEAGSGAEVVEKLIDRVETSAALEDGRDALRALRSIAKKMRLHVATIGLKAFIDILED</sequence>
<accession>A0A8R1YNA3</accession>
<dbReference type="InterPro" id="IPR024095">
    <property type="entry name" value="Vesicle_P115"/>
</dbReference>